<feature type="non-terminal residue" evidence="1">
    <location>
        <position position="76"/>
    </location>
</feature>
<organism evidence="1">
    <name type="scientific">marine sediment metagenome</name>
    <dbReference type="NCBI Taxonomy" id="412755"/>
    <lineage>
        <taxon>unclassified sequences</taxon>
        <taxon>metagenomes</taxon>
        <taxon>ecological metagenomes</taxon>
    </lineage>
</organism>
<accession>A0A0F9BG39</accession>
<evidence type="ECO:0000313" key="1">
    <source>
        <dbReference type="EMBL" id="KKL12792.1"/>
    </source>
</evidence>
<dbReference type="AlphaFoldDB" id="A0A0F9BG39"/>
<dbReference type="EMBL" id="LAZR01041118">
    <property type="protein sequence ID" value="KKL12792.1"/>
    <property type="molecule type" value="Genomic_DNA"/>
</dbReference>
<gene>
    <name evidence="1" type="ORF">LCGC14_2532190</name>
</gene>
<proteinExistence type="predicted"/>
<comment type="caution">
    <text evidence="1">The sequence shown here is derived from an EMBL/GenBank/DDBJ whole genome shotgun (WGS) entry which is preliminary data.</text>
</comment>
<reference evidence="1" key="1">
    <citation type="journal article" date="2015" name="Nature">
        <title>Complex archaea that bridge the gap between prokaryotes and eukaryotes.</title>
        <authorList>
            <person name="Spang A."/>
            <person name="Saw J.H."/>
            <person name="Jorgensen S.L."/>
            <person name="Zaremba-Niedzwiedzka K."/>
            <person name="Martijn J."/>
            <person name="Lind A.E."/>
            <person name="van Eijk R."/>
            <person name="Schleper C."/>
            <person name="Guy L."/>
            <person name="Ettema T.J."/>
        </authorList>
    </citation>
    <scope>NUCLEOTIDE SEQUENCE</scope>
</reference>
<protein>
    <submittedName>
        <fullName evidence="1">Uncharacterized protein</fullName>
    </submittedName>
</protein>
<name>A0A0F9BG39_9ZZZZ</name>
<sequence length="76" mass="8339">MRTVKKRIVVLIVADRFQVEEALNSASEASIYADVVYVALPRTGKIEEAKLDKIQATARTKAAELKLQALNGKKPA</sequence>